<reference evidence="3 4" key="1">
    <citation type="submission" date="2019-06" db="EMBL/GenBank/DDBJ databases">
        <authorList>
            <person name="Broberg M."/>
        </authorList>
    </citation>
    <scope>NUCLEOTIDE SEQUENCE [LARGE SCALE GENOMIC DNA]</scope>
</reference>
<dbReference type="SMART" id="SM00066">
    <property type="entry name" value="GAL4"/>
    <property type="match status" value="1"/>
</dbReference>
<dbReference type="Gene3D" id="4.10.240.10">
    <property type="entry name" value="Zn(2)-C6 fungal-type DNA-binding domain"/>
    <property type="match status" value="1"/>
</dbReference>
<dbReference type="EMBL" id="CABFNS010000767">
    <property type="protein sequence ID" value="VUC27274.1"/>
    <property type="molecule type" value="Genomic_DNA"/>
</dbReference>
<dbReference type="Pfam" id="PF00172">
    <property type="entry name" value="Zn_clus"/>
    <property type="match status" value="1"/>
</dbReference>
<dbReference type="PANTHER" id="PTHR38111">
    <property type="entry name" value="ZN(2)-C6 FUNGAL-TYPE DOMAIN-CONTAINING PROTEIN-RELATED"/>
    <property type="match status" value="1"/>
</dbReference>
<name>A0ABY6UB37_BIOOC</name>
<keyword evidence="4" id="KW-1185">Reference proteome</keyword>
<evidence type="ECO:0000313" key="3">
    <source>
        <dbReference type="EMBL" id="VUC27274.1"/>
    </source>
</evidence>
<dbReference type="PROSITE" id="PS00463">
    <property type="entry name" value="ZN2_CY6_FUNGAL_1"/>
    <property type="match status" value="1"/>
</dbReference>
<dbReference type="PROSITE" id="PS50048">
    <property type="entry name" value="ZN2_CY6_FUNGAL_2"/>
    <property type="match status" value="1"/>
</dbReference>
<dbReference type="Proteomes" id="UP000766486">
    <property type="component" value="Unassembled WGS sequence"/>
</dbReference>
<proteinExistence type="predicted"/>
<keyword evidence="1" id="KW-0539">Nucleus</keyword>
<evidence type="ECO:0000313" key="4">
    <source>
        <dbReference type="Proteomes" id="UP000766486"/>
    </source>
</evidence>
<evidence type="ECO:0000256" key="1">
    <source>
        <dbReference type="ARBA" id="ARBA00023242"/>
    </source>
</evidence>
<dbReference type="InterPro" id="IPR036864">
    <property type="entry name" value="Zn2-C6_fun-type_DNA-bd_sf"/>
</dbReference>
<dbReference type="Pfam" id="PF11951">
    <property type="entry name" value="Fungal_trans_2"/>
    <property type="match status" value="1"/>
</dbReference>
<dbReference type="PANTHER" id="PTHR38111:SF2">
    <property type="entry name" value="FINGER DOMAIN PROTEIN, PUTATIVE (AFU_ORTHOLOGUE AFUA_1G01560)-RELATED"/>
    <property type="match status" value="1"/>
</dbReference>
<protein>
    <recommendedName>
        <fullName evidence="2">Zn(2)-C6 fungal-type domain-containing protein</fullName>
    </recommendedName>
</protein>
<comment type="caution">
    <text evidence="3">The sequence shown here is derived from an EMBL/GenBank/DDBJ whole genome shotgun (WGS) entry which is preliminary data.</text>
</comment>
<accession>A0ABY6UB37</accession>
<dbReference type="InterPro" id="IPR021858">
    <property type="entry name" value="Fun_TF"/>
</dbReference>
<dbReference type="SUPFAM" id="SSF57701">
    <property type="entry name" value="Zn2/Cys6 DNA-binding domain"/>
    <property type="match status" value="1"/>
</dbReference>
<dbReference type="InterPro" id="IPR053178">
    <property type="entry name" value="Osmoadaptation_assoc"/>
</dbReference>
<gene>
    <name evidence="3" type="ORF">CLO192961_LOCUS208386</name>
</gene>
<feature type="domain" description="Zn(2)-C6 fungal-type" evidence="2">
    <location>
        <begin position="9"/>
        <end position="37"/>
    </location>
</feature>
<dbReference type="CDD" id="cd00067">
    <property type="entry name" value="GAL4"/>
    <property type="match status" value="1"/>
</dbReference>
<organism evidence="3 4">
    <name type="scientific">Bionectria ochroleuca</name>
    <name type="common">Gliocladium roseum</name>
    <dbReference type="NCBI Taxonomy" id="29856"/>
    <lineage>
        <taxon>Eukaryota</taxon>
        <taxon>Fungi</taxon>
        <taxon>Dikarya</taxon>
        <taxon>Ascomycota</taxon>
        <taxon>Pezizomycotina</taxon>
        <taxon>Sordariomycetes</taxon>
        <taxon>Hypocreomycetidae</taxon>
        <taxon>Hypocreales</taxon>
        <taxon>Bionectriaceae</taxon>
        <taxon>Clonostachys</taxon>
    </lineage>
</organism>
<sequence length="512" mass="58021">MVGIPRTKACQNCKRRRVKCDENWPTCSQCRRSKTPCPGPTLTKLRFMNHNDPELGRKFGTSEQDPSFAAKPEQKVRRSVVKRFVMVNPSPRVPPVAPVDHLSSCLSTLLDYGPDGCTFLQKSPIRYIPRRLSQSSPVVVDMISLFCSVWTDHCQQQPPSQVTSRHYDKALRGLQNALQKLPQRRVDRAQMLDTLTAITLLQKTQPLLSREADPSWGVHAVAIKHMMIDMGPPEADDSFEAALAKENRSLLIRNRLAGGPEIDFMNESPWREAMDRLGTEDWLVDELEPFGSDDCFKIELRTPRMQDWVDSIVRVRAEGPYTEEMRALSGTVIEGMMEHADLLRRTIRVTTKALLARENMVVKTDPSASVAFMQRSYSFSHASVAAMFCALHCPQVIVLRSLYEFSVMYDEAPDETLYAEYRDVCCQIWMVLRYMQMLKPVTGLAILGAISVTFEAAVGEEREKVIDFVNHIDSYLLRFNKDRAVISEYLSHVCEVVTGRVPGSGHLSFITT</sequence>
<dbReference type="InterPro" id="IPR001138">
    <property type="entry name" value="Zn2Cys6_DnaBD"/>
</dbReference>
<evidence type="ECO:0000259" key="2">
    <source>
        <dbReference type="PROSITE" id="PS50048"/>
    </source>
</evidence>